<sequence>MRIEVLHIDDCPNWRGAGRLVQDALEVLGRSEPVSARLIESPEQAAGTAFAGSPTISVDGDDLFPTEVPVTELACRVFATPDGPAGLPTLEQVVERLRDHARSRA</sequence>
<dbReference type="Proteomes" id="UP000292881">
    <property type="component" value="Unassembled WGS sequence"/>
</dbReference>
<accession>A0A4Q2JCY0</accession>
<dbReference type="EMBL" id="SDPL01000427">
    <property type="protein sequence ID" value="RXZ43780.1"/>
    <property type="molecule type" value="Genomic_DNA"/>
</dbReference>
<gene>
    <name evidence="1" type="ORF">ESO86_15210</name>
</gene>
<name>A0A4Q2JCY0_9MICO</name>
<proteinExistence type="predicted"/>
<evidence type="ECO:0000313" key="2">
    <source>
        <dbReference type="Proteomes" id="UP000292881"/>
    </source>
</evidence>
<protein>
    <submittedName>
        <fullName evidence="1">Thioredoxin family protein</fullName>
    </submittedName>
</protein>
<reference evidence="1 2" key="1">
    <citation type="submission" date="2019-01" db="EMBL/GenBank/DDBJ databases">
        <authorList>
            <person name="Li J."/>
        </authorList>
    </citation>
    <scope>NUCLEOTIDE SEQUENCE [LARGE SCALE GENOMIC DNA]</scope>
    <source>
        <strain evidence="1 2">CGMCC 4.7180</strain>
    </source>
</reference>
<dbReference type="RefSeq" id="WP_129235730.1">
    <property type="nucleotide sequence ID" value="NZ_JBHXVJ010000004.1"/>
</dbReference>
<dbReference type="AlphaFoldDB" id="A0A4Q2JCY0"/>
<organism evidence="1 2">
    <name type="scientific">Agromyces binzhouensis</name>
    <dbReference type="NCBI Taxonomy" id="1817495"/>
    <lineage>
        <taxon>Bacteria</taxon>
        <taxon>Bacillati</taxon>
        <taxon>Actinomycetota</taxon>
        <taxon>Actinomycetes</taxon>
        <taxon>Micrococcales</taxon>
        <taxon>Microbacteriaceae</taxon>
        <taxon>Agromyces</taxon>
    </lineage>
</organism>
<dbReference type="OrthoDB" id="7185309at2"/>
<comment type="caution">
    <text evidence="1">The sequence shown here is derived from an EMBL/GenBank/DDBJ whole genome shotgun (WGS) entry which is preliminary data.</text>
</comment>
<keyword evidence="2" id="KW-1185">Reference proteome</keyword>
<evidence type="ECO:0000313" key="1">
    <source>
        <dbReference type="EMBL" id="RXZ43780.1"/>
    </source>
</evidence>